<dbReference type="AlphaFoldDB" id="R9UNS9"/>
<reference evidence="1" key="1">
    <citation type="journal article" date="2014" name="Appl. Microbiol. Biotechnol.">
        <title>TetR repressor-based bioreporters for the detection of doxycycline using Escherichia coli and Acinetobacter oleivorans.</title>
        <authorList>
            <person name="Hong H."/>
            <person name="Park W."/>
        </authorList>
    </citation>
    <scope>NUCLEOTIDE SEQUENCE</scope>
    <source>
        <plasmid evidence="1">pAST2</plasmid>
    </source>
</reference>
<accession>R9UNS9</accession>
<gene>
    <name evidence="1" type="primary">mobA</name>
</gene>
<protein>
    <submittedName>
        <fullName evidence="1">Mobilization protein A</fullName>
    </submittedName>
</protein>
<sequence length="52" mass="5606">MIVKFSSHGKGKASGVLNYLLKEKGSDGTLVPRKHAKVLYGDPVLTEHLIGD</sequence>
<keyword evidence="1" id="KW-0614">Plasmid</keyword>
<dbReference type="EMBL" id="KC734561">
    <property type="protein sequence ID" value="AGN70913.1"/>
    <property type="molecule type" value="Genomic_DNA"/>
</dbReference>
<evidence type="ECO:0000313" key="1">
    <source>
        <dbReference type="EMBL" id="AGN70913.1"/>
    </source>
</evidence>
<name>R9UNS9_9BACT</name>
<geneLocation type="plasmid" evidence="1">
    <name>pAST2</name>
</geneLocation>
<proteinExistence type="predicted"/>
<organism evidence="1">
    <name type="scientific">uncultured bacterium AST2</name>
    <dbReference type="NCBI Taxonomy" id="1328261"/>
    <lineage>
        <taxon>Bacteria</taxon>
        <taxon>environmental samples</taxon>
    </lineage>
</organism>